<feature type="coiled-coil region" evidence="1">
    <location>
        <begin position="362"/>
        <end position="389"/>
    </location>
</feature>
<name>A0A4Y8Q148_9BACL</name>
<dbReference type="PANTHER" id="PTHR30121:SF6">
    <property type="entry name" value="SLR6007 PROTEIN"/>
    <property type="match status" value="1"/>
</dbReference>
<evidence type="ECO:0000256" key="1">
    <source>
        <dbReference type="SAM" id="Coils"/>
    </source>
</evidence>
<evidence type="ECO:0000313" key="2">
    <source>
        <dbReference type="EMBL" id="TFE86417.1"/>
    </source>
</evidence>
<dbReference type="RefSeq" id="WP_134754270.1">
    <property type="nucleotide sequence ID" value="NZ_MYFO02000014.1"/>
</dbReference>
<dbReference type="Pfam" id="PF12846">
    <property type="entry name" value="AAA_10"/>
    <property type="match status" value="1"/>
</dbReference>
<dbReference type="InterPro" id="IPR027417">
    <property type="entry name" value="P-loop_NTPase"/>
</dbReference>
<keyword evidence="3" id="KW-1185">Reference proteome</keyword>
<keyword evidence="1" id="KW-0175">Coiled coil</keyword>
<dbReference type="SUPFAM" id="SSF52540">
    <property type="entry name" value="P-loop containing nucleoside triphosphate hydrolases"/>
    <property type="match status" value="1"/>
</dbReference>
<accession>A0A4Y8Q148</accession>
<proteinExistence type="predicted"/>
<dbReference type="Gene3D" id="3.40.50.300">
    <property type="entry name" value="P-loop containing nucleotide triphosphate hydrolases"/>
    <property type="match status" value="2"/>
</dbReference>
<comment type="caution">
    <text evidence="2">The sequence shown here is derived from an EMBL/GenBank/DDBJ whole genome shotgun (WGS) entry which is preliminary data.</text>
</comment>
<dbReference type="Proteomes" id="UP000298246">
    <property type="component" value="Unassembled WGS sequence"/>
</dbReference>
<sequence>MKLPVLYWEGNVLFDVLLRPWALYRIPLKPYAYQSAEKKRGTVTAMQQFLHGYQGHGQLLSVTRMMDAGQWRTKRTGQGVEYDRYVQAVMQRFAERRPWQRSLYLALQLSAVQKELPEVDLSGWRKTGETLKEWIGVLGRSIQEQFWYRQRGELELDRVMIAKSAESLQFNQVNHHLHGERCLAHEIEWLLRRGFFRGLELGPELILQPERMREVRVTGEKVFLRPKKSMQLLLAADLVGEERMKTWIVHHDDDEEGRKSFQAFFSIVDVPEEIFTVGDEWLYALEDLPFPAEVSLHFQVETPHEAAGGLQRNRKVLKDQRREYKEASEDAPITLEWAGKRGRVLENKLQKGMPLVWSSGWLNVSASSRRELEERAAQLQQLYATKHIRIVRSPADQAKAFQLFLPGSVMDKQNRIPMDPRFLAASVLHGSREIGDPDGDYIGRTLHRIPVLLDLKRPMSKELNRSGAMVIVGTLGSGKSVLKKTLYYHAYNSGGIVFAIDPKDEDACFALIPEIRANMMQLSFSAGSTTKFNPFRMSSNEERCHGIVLDFLSLLLEGTRSDERADVIMEAVERTFEQARRDLFVFIKELERIADESPVEAIRVEARRCINRLQSYSKSPYGKFVFARDGEENAQLNHSRFVVITLAGLPLPKKRNERFHTALTPNERFGLGIMYLVAALGREYMFYSPHDQLKVFGIDEGWLLKAFPEGALLIDEIIRMGRSFDVVPLLVTQNPSDVSDEETRNNLGSIFCFRTEDPRAIADNLTLLGLDPEDEDMVQGFRELKSGDCYMKDISGRIGRVHIEPTPEDLLHIFNTTPDQVTAERRNAD</sequence>
<reference evidence="2 3" key="1">
    <citation type="submission" date="2017-03" db="EMBL/GenBank/DDBJ databases">
        <title>Isolation of Levoglucosan Utilizing Bacteria.</title>
        <authorList>
            <person name="Arya A.S."/>
        </authorList>
    </citation>
    <scope>NUCLEOTIDE SEQUENCE [LARGE SCALE GENOMIC DNA]</scope>
    <source>
        <strain evidence="2 3">MEC069</strain>
    </source>
</reference>
<evidence type="ECO:0008006" key="4">
    <source>
        <dbReference type="Google" id="ProtNLM"/>
    </source>
</evidence>
<gene>
    <name evidence="2" type="ORF">B5M42_15130</name>
</gene>
<organism evidence="2 3">
    <name type="scientific">Paenibacillus athensensis</name>
    <dbReference type="NCBI Taxonomy" id="1967502"/>
    <lineage>
        <taxon>Bacteria</taxon>
        <taxon>Bacillati</taxon>
        <taxon>Bacillota</taxon>
        <taxon>Bacilli</taxon>
        <taxon>Bacillales</taxon>
        <taxon>Paenibacillaceae</taxon>
        <taxon>Paenibacillus</taxon>
    </lineage>
</organism>
<dbReference type="EMBL" id="MYFO01000019">
    <property type="protein sequence ID" value="TFE86417.1"/>
    <property type="molecule type" value="Genomic_DNA"/>
</dbReference>
<dbReference type="OrthoDB" id="1647424at2"/>
<evidence type="ECO:0000313" key="3">
    <source>
        <dbReference type="Proteomes" id="UP000298246"/>
    </source>
</evidence>
<dbReference type="InterPro" id="IPR051162">
    <property type="entry name" value="T4SS_component"/>
</dbReference>
<dbReference type="PANTHER" id="PTHR30121">
    <property type="entry name" value="UNCHARACTERIZED PROTEIN YJGR-RELATED"/>
    <property type="match status" value="1"/>
</dbReference>
<dbReference type="AlphaFoldDB" id="A0A4Y8Q148"/>
<protein>
    <recommendedName>
        <fullName evidence="4">ATPase</fullName>
    </recommendedName>
</protein>